<dbReference type="PANTHER" id="PTHR47843">
    <property type="entry name" value="BTB DOMAIN-CONTAINING PROTEIN-RELATED"/>
    <property type="match status" value="1"/>
</dbReference>
<dbReference type="InterPro" id="IPR011333">
    <property type="entry name" value="SKP1/BTB/POZ_sf"/>
</dbReference>
<dbReference type="SMART" id="SM00225">
    <property type="entry name" value="BTB"/>
    <property type="match status" value="1"/>
</dbReference>
<dbReference type="SUPFAM" id="SSF54695">
    <property type="entry name" value="POZ domain"/>
    <property type="match status" value="1"/>
</dbReference>
<protein>
    <recommendedName>
        <fullName evidence="1">BTB domain-containing protein</fullName>
    </recommendedName>
</protein>
<dbReference type="Proteomes" id="UP000316270">
    <property type="component" value="Chromosome 3"/>
</dbReference>
<dbReference type="Pfam" id="PF00651">
    <property type="entry name" value="BTB"/>
    <property type="match status" value="1"/>
</dbReference>
<reference evidence="2 3" key="1">
    <citation type="submission" date="2019-07" db="EMBL/GenBank/DDBJ databases">
        <title>Finished genome of Venturia effusa.</title>
        <authorList>
            <person name="Young C.A."/>
            <person name="Cox M.P."/>
            <person name="Ganley A.R.D."/>
            <person name="David W.J."/>
        </authorList>
    </citation>
    <scope>NUCLEOTIDE SEQUENCE [LARGE SCALE GENOMIC DNA]</scope>
    <source>
        <strain evidence="3">albino</strain>
    </source>
</reference>
<dbReference type="AlphaFoldDB" id="A0A517L1K5"/>
<name>A0A517L1K5_9PEZI</name>
<feature type="domain" description="BTB" evidence="1">
    <location>
        <begin position="26"/>
        <end position="94"/>
    </location>
</feature>
<dbReference type="EMBL" id="CP042187">
    <property type="protein sequence ID" value="QDS69514.1"/>
    <property type="molecule type" value="Genomic_DNA"/>
</dbReference>
<dbReference type="OrthoDB" id="6359816at2759"/>
<dbReference type="InterPro" id="IPR000210">
    <property type="entry name" value="BTB/POZ_dom"/>
</dbReference>
<evidence type="ECO:0000313" key="3">
    <source>
        <dbReference type="Proteomes" id="UP000316270"/>
    </source>
</evidence>
<organism evidence="2 3">
    <name type="scientific">Venturia effusa</name>
    <dbReference type="NCBI Taxonomy" id="50376"/>
    <lineage>
        <taxon>Eukaryota</taxon>
        <taxon>Fungi</taxon>
        <taxon>Dikarya</taxon>
        <taxon>Ascomycota</taxon>
        <taxon>Pezizomycotina</taxon>
        <taxon>Dothideomycetes</taxon>
        <taxon>Pleosporomycetidae</taxon>
        <taxon>Venturiales</taxon>
        <taxon>Venturiaceae</taxon>
        <taxon>Venturia</taxon>
    </lineage>
</organism>
<dbReference type="PANTHER" id="PTHR47843:SF5">
    <property type="entry name" value="BTB_POZ DOMAIN PROTEIN"/>
    <property type="match status" value="1"/>
</dbReference>
<evidence type="ECO:0000313" key="2">
    <source>
        <dbReference type="EMBL" id="QDS69514.1"/>
    </source>
</evidence>
<proteinExistence type="predicted"/>
<accession>A0A517L1K5</accession>
<dbReference type="PROSITE" id="PS50097">
    <property type="entry name" value="BTB"/>
    <property type="match status" value="1"/>
</dbReference>
<dbReference type="CDD" id="cd18186">
    <property type="entry name" value="BTB_POZ_ZBTB_KLHL-like"/>
    <property type="match status" value="1"/>
</dbReference>
<sequence length="213" mass="23867">MAAETDTCKMQLDETLDGLFQSGEFSDLTITCNGVTFNVHKSVVCFQSRFSRNAVKQGAFMEGETGVVDMPDDDPDAVKAMLQFLYSRGYVASPELEAMPLHARTYCLARKLDLVPLIEYASEHLGRAMLNDTPSPSDRRGPTAPHPEVWASTVYEIYANTAEDDKIRKLVLIRALQNLFWLLKDKDNAFSTMMSEMEKTVHSGAQNTIAQRF</sequence>
<evidence type="ECO:0000259" key="1">
    <source>
        <dbReference type="PROSITE" id="PS50097"/>
    </source>
</evidence>
<dbReference type="Gene3D" id="3.30.710.10">
    <property type="entry name" value="Potassium Channel Kv1.1, Chain A"/>
    <property type="match status" value="1"/>
</dbReference>
<keyword evidence="3" id="KW-1185">Reference proteome</keyword>
<dbReference type="STRING" id="50376.A0A517L1K5"/>
<gene>
    <name evidence="2" type="ORF">FKW77_007324</name>
</gene>